<gene>
    <name evidence="2" type="ORF">KKP3000_001138</name>
</gene>
<dbReference type="EMBL" id="JBDXSU010000001">
    <property type="protein sequence ID" value="MFB5188705.1"/>
    <property type="molecule type" value="Genomic_DNA"/>
</dbReference>
<dbReference type="RefSeq" id="WP_275475546.1">
    <property type="nucleotide sequence ID" value="NZ_CP162940.1"/>
</dbReference>
<dbReference type="Proteomes" id="UP001579974">
    <property type="component" value="Unassembled WGS sequence"/>
</dbReference>
<evidence type="ECO:0000256" key="1">
    <source>
        <dbReference type="SAM" id="SignalP"/>
    </source>
</evidence>
<organism evidence="2 3">
    <name type="scientific">Alicyclobacillus fastidiosus</name>
    <dbReference type="NCBI Taxonomy" id="392011"/>
    <lineage>
        <taxon>Bacteria</taxon>
        <taxon>Bacillati</taxon>
        <taxon>Bacillota</taxon>
        <taxon>Bacilli</taxon>
        <taxon>Bacillales</taxon>
        <taxon>Alicyclobacillaceae</taxon>
        <taxon>Alicyclobacillus</taxon>
    </lineage>
</organism>
<proteinExistence type="predicted"/>
<comment type="caution">
    <text evidence="2">The sequence shown here is derived from an EMBL/GenBank/DDBJ whole genome shotgun (WGS) entry which is preliminary data.</text>
</comment>
<evidence type="ECO:0000313" key="3">
    <source>
        <dbReference type="Proteomes" id="UP001579974"/>
    </source>
</evidence>
<evidence type="ECO:0000313" key="2">
    <source>
        <dbReference type="EMBL" id="MFB5188705.1"/>
    </source>
</evidence>
<keyword evidence="1" id="KW-0732">Signal</keyword>
<feature type="signal peptide" evidence="1">
    <location>
        <begin position="1"/>
        <end position="21"/>
    </location>
</feature>
<reference evidence="2 3" key="1">
    <citation type="journal article" date="2024" name="Int. J. Mol. Sci.">
        <title>Exploration of Alicyclobacillus spp. Genome in Search of Antibiotic Resistance.</title>
        <authorList>
            <person name="Bucka-Kolendo J."/>
            <person name="Kiousi D.E."/>
            <person name="Dekowska A."/>
            <person name="Mikolajczuk-Szczyrba A."/>
            <person name="Karadedos D.M."/>
            <person name="Michael P."/>
            <person name="Galanis A."/>
            <person name="Sokolowska B."/>
        </authorList>
    </citation>
    <scope>NUCLEOTIDE SEQUENCE [LARGE SCALE GENOMIC DNA]</scope>
    <source>
        <strain evidence="2 3">KKP 3000</strain>
    </source>
</reference>
<accession>A0ABV5A8Q7</accession>
<keyword evidence="3" id="KW-1185">Reference proteome</keyword>
<name>A0ABV5A8Q7_9BACL</name>
<feature type="chain" id="PRO_5047262673" evidence="1">
    <location>
        <begin position="22"/>
        <end position="51"/>
    </location>
</feature>
<sequence>MKKTTLGALFIVLALSLIALTGTPTPSDIPDPGVGITAALTHLSTDVDAIP</sequence>
<protein>
    <submittedName>
        <fullName evidence="2">Uncharacterized protein</fullName>
    </submittedName>
</protein>